<feature type="compositionally biased region" description="Basic and acidic residues" evidence="2">
    <location>
        <begin position="338"/>
        <end position="349"/>
    </location>
</feature>
<feature type="coiled-coil region" evidence="1">
    <location>
        <begin position="383"/>
        <end position="417"/>
    </location>
</feature>
<protein>
    <submittedName>
        <fullName evidence="3">Uncharacterized protein</fullName>
    </submittedName>
</protein>
<feature type="region of interest" description="Disordered" evidence="2">
    <location>
        <begin position="147"/>
        <end position="214"/>
    </location>
</feature>
<dbReference type="InterPro" id="IPR033207">
    <property type="entry name" value="CCP110"/>
</dbReference>
<name>A0A4Z2HPJ8_9TELE</name>
<accession>A0A4Z2HPJ8</accession>
<feature type="compositionally biased region" description="Basic and acidic residues" evidence="2">
    <location>
        <begin position="659"/>
        <end position="669"/>
    </location>
</feature>
<evidence type="ECO:0000256" key="2">
    <source>
        <dbReference type="SAM" id="MobiDB-lite"/>
    </source>
</evidence>
<feature type="region of interest" description="Disordered" evidence="2">
    <location>
        <begin position="513"/>
        <end position="690"/>
    </location>
</feature>
<dbReference type="Proteomes" id="UP000314294">
    <property type="component" value="Unassembled WGS sequence"/>
</dbReference>
<feature type="region of interest" description="Disordered" evidence="2">
    <location>
        <begin position="326"/>
        <end position="365"/>
    </location>
</feature>
<dbReference type="GO" id="GO:0032053">
    <property type="term" value="P:ciliary basal body organization"/>
    <property type="evidence" value="ECO:0007669"/>
    <property type="project" value="TreeGrafter"/>
</dbReference>
<feature type="region of interest" description="Disordered" evidence="2">
    <location>
        <begin position="466"/>
        <end position="500"/>
    </location>
</feature>
<organism evidence="3 4">
    <name type="scientific">Liparis tanakae</name>
    <name type="common">Tanaka's snailfish</name>
    <dbReference type="NCBI Taxonomy" id="230148"/>
    <lineage>
        <taxon>Eukaryota</taxon>
        <taxon>Metazoa</taxon>
        <taxon>Chordata</taxon>
        <taxon>Craniata</taxon>
        <taxon>Vertebrata</taxon>
        <taxon>Euteleostomi</taxon>
        <taxon>Actinopterygii</taxon>
        <taxon>Neopterygii</taxon>
        <taxon>Teleostei</taxon>
        <taxon>Neoteleostei</taxon>
        <taxon>Acanthomorphata</taxon>
        <taxon>Eupercaria</taxon>
        <taxon>Perciformes</taxon>
        <taxon>Cottioidei</taxon>
        <taxon>Cottales</taxon>
        <taxon>Liparidae</taxon>
        <taxon>Liparis</taxon>
    </lineage>
</organism>
<dbReference type="GO" id="GO:0007099">
    <property type="term" value="P:centriole replication"/>
    <property type="evidence" value="ECO:0007669"/>
    <property type="project" value="InterPro"/>
</dbReference>
<sequence>MPDIINYPPIDGEELERSGLESSFCHSLILVDDICCTLLKEDSVICSPSPGEDSGSRRLHSPEGGDNLPFSAVPDVDEDHSVDRIDGPVSSAETSGLTDNLELSQTLSTHRSPTPELHIQRDAAESDEADPSEEPYRLSLQALLKKSQEYRRRQRSLRNRARNTRIQERAQEQTRAEEQSLSDKENDEFPDKRAAATEGGGTKDPLILRAETSAKKSVENERMFEIDSTFKSEGTHLLGDGQSKENTAVEEETVVTNNKLNVSQEVITETKQFSTSLLQQPTSTSPVQAAFYLTSCPAAFYNGVGKYHSIPAPDFCLSPVRCKRRSSVQDGESPDGAETSKKVSAEAREVNPGCNGPTATPPTVNLVARGDVTSSSVRNSHHIDELESNLSSLKALISDLESSLTENVENLEETESETRSKLSFKGIEHSCHSECEYCANKVKDDGDDGGDSKDAERDNGFAEWQKGLLSDNVNEMQDDTGPDPSRRDADDDTLTGKDAEAVGVTALRLVKTLATERGEEQGTGGGGVPRTDGQQGGSRKPTAKRVLSVTQRRRIPDAFRNAPSADAAPSGVSVLSDTSNRPGESRTGPVAGGGGHDSTRSSSLNRSYDVNAPSGLWLLGGSGSDGGAKGRLVQGRRLTPESGGEGGASKVKRRLLMHTAEETRERRAEASGGGDDSAVRPQSSTPRGRT</sequence>
<feature type="region of interest" description="Disordered" evidence="2">
    <location>
        <begin position="47"/>
        <end position="99"/>
    </location>
</feature>
<reference evidence="3 4" key="1">
    <citation type="submission" date="2019-03" db="EMBL/GenBank/DDBJ databases">
        <title>First draft genome of Liparis tanakae, snailfish: a comprehensive survey of snailfish specific genes.</title>
        <authorList>
            <person name="Kim W."/>
            <person name="Song I."/>
            <person name="Jeong J.-H."/>
            <person name="Kim D."/>
            <person name="Kim S."/>
            <person name="Ryu S."/>
            <person name="Song J.Y."/>
            <person name="Lee S.K."/>
        </authorList>
    </citation>
    <scope>NUCLEOTIDE SEQUENCE [LARGE SCALE GENOMIC DNA]</scope>
    <source>
        <tissue evidence="3">Muscle</tissue>
    </source>
</reference>
<comment type="caution">
    <text evidence="3">The sequence shown here is derived from an EMBL/GenBank/DDBJ whole genome shotgun (WGS) entry which is preliminary data.</text>
</comment>
<dbReference type="PANTHER" id="PTHR13594">
    <property type="entry name" value="CENTRIOLAR COILED-COIL PROTEIN OF 110 KDA"/>
    <property type="match status" value="1"/>
</dbReference>
<dbReference type="OrthoDB" id="10028852at2759"/>
<feature type="compositionally biased region" description="Gly residues" evidence="2">
    <location>
        <begin position="618"/>
        <end position="629"/>
    </location>
</feature>
<feature type="compositionally biased region" description="Basic and acidic residues" evidence="2">
    <location>
        <begin position="54"/>
        <end position="63"/>
    </location>
</feature>
<feature type="compositionally biased region" description="Basic and acidic residues" evidence="2">
    <location>
        <begin position="484"/>
        <end position="500"/>
    </location>
</feature>
<feature type="compositionally biased region" description="Basic residues" evidence="2">
    <location>
        <begin position="152"/>
        <end position="163"/>
    </location>
</feature>
<dbReference type="GO" id="GO:0032465">
    <property type="term" value="P:regulation of cytokinesis"/>
    <property type="evidence" value="ECO:0007669"/>
    <property type="project" value="InterPro"/>
</dbReference>
<dbReference type="PANTHER" id="PTHR13594:SF2">
    <property type="entry name" value="SI:CH73-100L22.3"/>
    <property type="match status" value="1"/>
</dbReference>
<feature type="compositionally biased region" description="Polar residues" evidence="2">
    <location>
        <begin position="573"/>
        <end position="582"/>
    </location>
</feature>
<evidence type="ECO:0000256" key="1">
    <source>
        <dbReference type="SAM" id="Coils"/>
    </source>
</evidence>
<gene>
    <name evidence="3" type="ORF">EYF80_022953</name>
</gene>
<dbReference type="GO" id="GO:1903723">
    <property type="term" value="P:negative regulation of centriole elongation"/>
    <property type="evidence" value="ECO:0007669"/>
    <property type="project" value="TreeGrafter"/>
</dbReference>
<dbReference type="EMBL" id="SRLO01000213">
    <property type="protein sequence ID" value="TNN66884.1"/>
    <property type="molecule type" value="Genomic_DNA"/>
</dbReference>
<dbReference type="AlphaFoldDB" id="A0A4Z2HPJ8"/>
<keyword evidence="4" id="KW-1185">Reference proteome</keyword>
<proteinExistence type="predicted"/>
<evidence type="ECO:0000313" key="4">
    <source>
        <dbReference type="Proteomes" id="UP000314294"/>
    </source>
</evidence>
<feature type="compositionally biased region" description="Basic and acidic residues" evidence="2">
    <location>
        <begin position="165"/>
        <end position="195"/>
    </location>
</feature>
<keyword evidence="1" id="KW-0175">Coiled coil</keyword>
<evidence type="ECO:0000313" key="3">
    <source>
        <dbReference type="EMBL" id="TNN66884.1"/>
    </source>
</evidence>
<dbReference type="GO" id="GO:0005814">
    <property type="term" value="C:centriole"/>
    <property type="evidence" value="ECO:0007669"/>
    <property type="project" value="InterPro"/>
</dbReference>
<feature type="compositionally biased region" description="Polar residues" evidence="2">
    <location>
        <begin position="680"/>
        <end position="690"/>
    </location>
</feature>